<reference evidence="2" key="1">
    <citation type="submission" date="2006-10" db="EMBL/GenBank/DDBJ databases">
        <title>Complete sequence of Solibacter usitatus Ellin6076.</title>
        <authorList>
            <consortium name="US DOE Joint Genome Institute"/>
            <person name="Copeland A."/>
            <person name="Lucas S."/>
            <person name="Lapidus A."/>
            <person name="Barry K."/>
            <person name="Detter J.C."/>
            <person name="Glavina del Rio T."/>
            <person name="Hammon N."/>
            <person name="Israni S."/>
            <person name="Dalin E."/>
            <person name="Tice H."/>
            <person name="Pitluck S."/>
            <person name="Thompson L.S."/>
            <person name="Brettin T."/>
            <person name="Bruce D."/>
            <person name="Han C."/>
            <person name="Tapia R."/>
            <person name="Gilna P."/>
            <person name="Schmutz J."/>
            <person name="Larimer F."/>
            <person name="Land M."/>
            <person name="Hauser L."/>
            <person name="Kyrpides N."/>
            <person name="Mikhailova N."/>
            <person name="Janssen P.H."/>
            <person name="Kuske C.R."/>
            <person name="Richardson P."/>
        </authorList>
    </citation>
    <scope>NUCLEOTIDE SEQUENCE</scope>
    <source>
        <strain evidence="2">Ellin6076</strain>
    </source>
</reference>
<dbReference type="KEGG" id="sus:Acid_1326"/>
<feature type="transmembrane region" description="Helical" evidence="1">
    <location>
        <begin position="26"/>
        <end position="46"/>
    </location>
</feature>
<dbReference type="HOGENOM" id="CLU_2119516_0_0_0"/>
<keyword evidence="1" id="KW-1133">Transmembrane helix</keyword>
<organism evidence="2">
    <name type="scientific">Solibacter usitatus (strain Ellin6076)</name>
    <dbReference type="NCBI Taxonomy" id="234267"/>
    <lineage>
        <taxon>Bacteria</taxon>
        <taxon>Pseudomonadati</taxon>
        <taxon>Acidobacteriota</taxon>
        <taxon>Terriglobia</taxon>
        <taxon>Bryobacterales</taxon>
        <taxon>Solibacteraceae</taxon>
        <taxon>Candidatus Solibacter</taxon>
    </lineage>
</organism>
<name>Q029G7_SOLUE</name>
<evidence type="ECO:0000313" key="2">
    <source>
        <dbReference type="EMBL" id="ABJ82319.1"/>
    </source>
</evidence>
<dbReference type="AlphaFoldDB" id="Q029G7"/>
<sequence>MLPLWEKTCVWQNDRKERVMFNRRRWLVAMISSIIMNAFLIVADAATSSQSGEESPFQHVIRVLGMPGGAITEMLMGNRHPDSAVIMVLLLCSFGTYVLIFWLLLTAYSMTRRT</sequence>
<feature type="transmembrane region" description="Helical" evidence="1">
    <location>
        <begin position="84"/>
        <end position="105"/>
    </location>
</feature>
<keyword evidence="1" id="KW-0812">Transmembrane</keyword>
<evidence type="ECO:0000256" key="1">
    <source>
        <dbReference type="SAM" id="Phobius"/>
    </source>
</evidence>
<dbReference type="InParanoid" id="Q029G7"/>
<dbReference type="EMBL" id="CP000473">
    <property type="protein sequence ID" value="ABJ82319.1"/>
    <property type="molecule type" value="Genomic_DNA"/>
</dbReference>
<dbReference type="STRING" id="234267.Acid_1326"/>
<protein>
    <submittedName>
        <fullName evidence="2">Uncharacterized protein</fullName>
    </submittedName>
</protein>
<gene>
    <name evidence="2" type="ordered locus">Acid_1326</name>
</gene>
<accession>Q029G7</accession>
<proteinExistence type="predicted"/>
<keyword evidence="1" id="KW-0472">Membrane</keyword>